<dbReference type="EMBL" id="UOEX01000244">
    <property type="protein sequence ID" value="VAW38345.1"/>
    <property type="molecule type" value="Genomic_DNA"/>
</dbReference>
<sequence>MIRDNKVIAISYVPEATPCTGGGYSIVHDMNACTGGRMNEPTIDINDDGVIDSKDLIQITVPDYDHPGQTKTISVAPTGKKYSGRLQPPAILRKNPREIKYFSSSAGTIKTMSEKAEQRGMYYWKDDRN</sequence>
<organism evidence="2">
    <name type="scientific">hydrothermal vent metagenome</name>
    <dbReference type="NCBI Taxonomy" id="652676"/>
    <lineage>
        <taxon>unclassified sequences</taxon>
        <taxon>metagenomes</taxon>
        <taxon>ecological metagenomes</taxon>
    </lineage>
</organism>
<dbReference type="PROSITE" id="PS00018">
    <property type="entry name" value="EF_HAND_1"/>
    <property type="match status" value="1"/>
</dbReference>
<evidence type="ECO:0000256" key="1">
    <source>
        <dbReference type="SAM" id="MobiDB-lite"/>
    </source>
</evidence>
<name>A0A3B0V469_9ZZZZ</name>
<evidence type="ECO:0008006" key="3">
    <source>
        <dbReference type="Google" id="ProtNLM"/>
    </source>
</evidence>
<dbReference type="InterPro" id="IPR018247">
    <property type="entry name" value="EF_Hand_1_Ca_BS"/>
</dbReference>
<accession>A0A3B0V469</accession>
<proteinExistence type="predicted"/>
<dbReference type="AlphaFoldDB" id="A0A3B0V469"/>
<protein>
    <recommendedName>
        <fullName evidence="3">EF-hand domain-containing protein</fullName>
    </recommendedName>
</protein>
<gene>
    <name evidence="2" type="ORF">MNBD_DELTA03-1320</name>
</gene>
<reference evidence="2" key="1">
    <citation type="submission" date="2018-06" db="EMBL/GenBank/DDBJ databases">
        <authorList>
            <person name="Zhirakovskaya E."/>
        </authorList>
    </citation>
    <scope>NUCLEOTIDE SEQUENCE</scope>
</reference>
<feature type="region of interest" description="Disordered" evidence="1">
    <location>
        <begin position="62"/>
        <end position="86"/>
    </location>
</feature>
<evidence type="ECO:0000313" key="2">
    <source>
        <dbReference type="EMBL" id="VAW38345.1"/>
    </source>
</evidence>